<name>A0A7D9IEU1_PARCT</name>
<sequence>MSDNEEIQGQEKTVETSGSSASAKDDKHESYERILELKRNKRSKKTAVTKVRHSLERLCAKKGELDIQSIEGQIEGLWELLEQSMSVMDELSHAYMQIGKHDSNATTNTEAENFESETLQAIERAEGAINEFLQVKSKQSSEPVSIVNTQHTPTSQQNLLAAENNTGNNVGVSKHKLDPLKVPVFEGDKTRFEDFWGLFSSLVDSGNEPANIKMARLRQSLKGTALEAIRGLGVSLPEYEEAKEILTTKFGGRRRQLQAYMDQLEAMPSLKGSDVQGFERFADLVRITVVKLQAEGRDGELGEGTLHGLLVKKLAERQVESYSRWLREHKKERSVLSLKDWLKEEVRVRVEAVEMVHGVEGMDLSLKRNEAGGGKFRYGDRGRSRTLFAGRGGVGGKDVKPPCALCEGNHGIWSCQRFQDMKVQDRWNIAKVKHLCFRCLGSDHQGKACLRSKACKTDGCTKNHHALLHDSAPPVKRPEDKNPVVPREGETDSRTHTTMHDTPATEALSLRTIPVWLKANNRKVKVNALLDDASNETFLNAEVAGVLDIQEPLQTVKVHVLNDEIETFELREITRWKTGVLARKDGNI</sequence>
<feature type="compositionally biased region" description="Basic and acidic residues" evidence="1">
    <location>
        <begin position="476"/>
        <end position="499"/>
    </location>
</feature>
<organism evidence="2 3">
    <name type="scientific">Paramuricea clavata</name>
    <name type="common">Red gorgonian</name>
    <name type="synonym">Violescent sea-whip</name>
    <dbReference type="NCBI Taxonomy" id="317549"/>
    <lineage>
        <taxon>Eukaryota</taxon>
        <taxon>Metazoa</taxon>
        <taxon>Cnidaria</taxon>
        <taxon>Anthozoa</taxon>
        <taxon>Octocorallia</taxon>
        <taxon>Malacalcyonacea</taxon>
        <taxon>Plexauridae</taxon>
        <taxon>Paramuricea</taxon>
    </lineage>
</organism>
<proteinExistence type="predicted"/>
<keyword evidence="3" id="KW-1185">Reference proteome</keyword>
<dbReference type="PANTHER" id="PTHR47331:SF5">
    <property type="entry name" value="RIBONUCLEASE H"/>
    <property type="match status" value="1"/>
</dbReference>
<feature type="region of interest" description="Disordered" evidence="1">
    <location>
        <begin position="470"/>
        <end position="499"/>
    </location>
</feature>
<evidence type="ECO:0000313" key="3">
    <source>
        <dbReference type="Proteomes" id="UP001152795"/>
    </source>
</evidence>
<comment type="caution">
    <text evidence="2">The sequence shown here is derived from an EMBL/GenBank/DDBJ whole genome shotgun (WGS) entry which is preliminary data.</text>
</comment>
<feature type="compositionally biased region" description="Basic and acidic residues" evidence="1">
    <location>
        <begin position="23"/>
        <end position="38"/>
    </location>
</feature>
<dbReference type="EMBL" id="CACRXK020006203">
    <property type="protein sequence ID" value="CAB4008703.1"/>
    <property type="molecule type" value="Genomic_DNA"/>
</dbReference>
<dbReference type="OrthoDB" id="8066216at2759"/>
<protein>
    <submittedName>
        <fullName evidence="2">Uncharacterized protein</fullName>
    </submittedName>
</protein>
<accession>A0A7D9IEU1</accession>
<evidence type="ECO:0000256" key="1">
    <source>
        <dbReference type="SAM" id="MobiDB-lite"/>
    </source>
</evidence>
<dbReference type="Pfam" id="PF03564">
    <property type="entry name" value="DUF1759"/>
    <property type="match status" value="1"/>
</dbReference>
<dbReference type="PANTHER" id="PTHR47331">
    <property type="entry name" value="PHD-TYPE DOMAIN-CONTAINING PROTEIN"/>
    <property type="match status" value="1"/>
</dbReference>
<dbReference type="InterPro" id="IPR005312">
    <property type="entry name" value="DUF1759"/>
</dbReference>
<dbReference type="AlphaFoldDB" id="A0A7D9IEU1"/>
<gene>
    <name evidence="2" type="ORF">PACLA_8A079029</name>
</gene>
<dbReference type="Proteomes" id="UP001152795">
    <property type="component" value="Unassembled WGS sequence"/>
</dbReference>
<feature type="region of interest" description="Disordered" evidence="1">
    <location>
        <begin position="1"/>
        <end position="38"/>
    </location>
</feature>
<evidence type="ECO:0000313" key="2">
    <source>
        <dbReference type="EMBL" id="CAB4008703.1"/>
    </source>
</evidence>
<reference evidence="2" key="1">
    <citation type="submission" date="2020-04" db="EMBL/GenBank/DDBJ databases">
        <authorList>
            <person name="Alioto T."/>
            <person name="Alioto T."/>
            <person name="Gomez Garrido J."/>
        </authorList>
    </citation>
    <scope>NUCLEOTIDE SEQUENCE</scope>
    <source>
        <strain evidence="2">A484AB</strain>
    </source>
</reference>